<protein>
    <recommendedName>
        <fullName evidence="4">Secreted protein</fullName>
    </recommendedName>
</protein>
<evidence type="ECO:0000313" key="3">
    <source>
        <dbReference type="Proteomes" id="UP000770889"/>
    </source>
</evidence>
<reference evidence="2 3" key="1">
    <citation type="submission" date="2021-05" db="EMBL/GenBank/DDBJ databases">
        <title>Genetic and Functional Diversity in Clade A Lucinid endosymbionts from the Bahamas.</title>
        <authorList>
            <person name="Giani N.M."/>
            <person name="Engel A.S."/>
            <person name="Campbell B.J."/>
        </authorList>
    </citation>
    <scope>NUCLEOTIDE SEQUENCE [LARGE SCALE GENOMIC DNA]</scope>
    <source>
        <strain evidence="2">LUC16012Gg_MoonRockCtena</strain>
    </source>
</reference>
<feature type="chain" id="PRO_5036932575" description="Secreted protein" evidence="1">
    <location>
        <begin position="22"/>
        <end position="173"/>
    </location>
</feature>
<name>A0A944QSP0_9GAMM</name>
<evidence type="ECO:0000256" key="1">
    <source>
        <dbReference type="SAM" id="SignalP"/>
    </source>
</evidence>
<dbReference type="AlphaFoldDB" id="A0A944QSP0"/>
<organism evidence="2 3">
    <name type="scientific">Candidatus Thiodiazotropha taylori</name>
    <dbReference type="NCBI Taxonomy" id="2792791"/>
    <lineage>
        <taxon>Bacteria</taxon>
        <taxon>Pseudomonadati</taxon>
        <taxon>Pseudomonadota</taxon>
        <taxon>Gammaproteobacteria</taxon>
        <taxon>Chromatiales</taxon>
        <taxon>Sedimenticolaceae</taxon>
        <taxon>Candidatus Thiodiazotropha</taxon>
    </lineage>
</organism>
<comment type="caution">
    <text evidence="2">The sequence shown here is derived from an EMBL/GenBank/DDBJ whole genome shotgun (WGS) entry which is preliminary data.</text>
</comment>
<accession>A0A944QSP0</accession>
<evidence type="ECO:0008006" key="4">
    <source>
        <dbReference type="Google" id="ProtNLM"/>
    </source>
</evidence>
<evidence type="ECO:0000313" key="2">
    <source>
        <dbReference type="EMBL" id="MBT2989088.1"/>
    </source>
</evidence>
<dbReference type="EMBL" id="JAHHGM010000006">
    <property type="protein sequence ID" value="MBT2989088.1"/>
    <property type="molecule type" value="Genomic_DNA"/>
</dbReference>
<feature type="signal peptide" evidence="1">
    <location>
        <begin position="1"/>
        <end position="21"/>
    </location>
</feature>
<gene>
    <name evidence="2" type="ORF">KME65_08980</name>
</gene>
<dbReference type="Proteomes" id="UP000770889">
    <property type="component" value="Unassembled WGS sequence"/>
</dbReference>
<proteinExistence type="predicted"/>
<sequence>MKTFSKIIAVAVCVLSLSAHADGYRVVELGGGSPSDIPWVRIITNQNDWDDLARESYAANGMSPVVLCGDTPMGIDCMASPPAVDFETEQVVVGGLGLQPDSGHNMVVSNVFASESSGYQYVGVMDIVPGSGCATLPVVTNPMIAIVVEKTDLPLRLGFSIATTSCDILTLDL</sequence>
<keyword evidence="1" id="KW-0732">Signal</keyword>